<dbReference type="EMBL" id="JAXQNO010000002">
    <property type="protein sequence ID" value="KAK4802523.1"/>
    <property type="molecule type" value="Genomic_DNA"/>
</dbReference>
<dbReference type="Proteomes" id="UP001346149">
    <property type="component" value="Unassembled WGS sequence"/>
</dbReference>
<gene>
    <name evidence="5" type="ORF">SAY86_000726</name>
</gene>
<keyword evidence="1" id="KW-0479">Metal-binding</keyword>
<dbReference type="SMART" id="SM00184">
    <property type="entry name" value="RING"/>
    <property type="match status" value="1"/>
</dbReference>
<evidence type="ECO:0000256" key="1">
    <source>
        <dbReference type="PROSITE-ProRule" id="PRU00175"/>
    </source>
</evidence>
<dbReference type="Gene3D" id="3.10.110.10">
    <property type="entry name" value="Ubiquitin Conjugating Enzyme"/>
    <property type="match status" value="1"/>
</dbReference>
<dbReference type="PANTHER" id="PTHR13198:SF4">
    <property type="entry name" value="E3 UBIQUITIN-PROTEIN LIGASE RNF25"/>
    <property type="match status" value="1"/>
</dbReference>
<evidence type="ECO:0000259" key="4">
    <source>
        <dbReference type="PROSITE" id="PS50908"/>
    </source>
</evidence>
<evidence type="ECO:0008006" key="7">
    <source>
        <dbReference type="Google" id="ProtNLM"/>
    </source>
</evidence>
<comment type="caution">
    <text evidence="5">The sequence shown here is derived from an EMBL/GenBank/DDBJ whole genome shotgun (WGS) entry which is preliminary data.</text>
</comment>
<feature type="region of interest" description="Disordered" evidence="2">
    <location>
        <begin position="269"/>
        <end position="349"/>
    </location>
</feature>
<dbReference type="SUPFAM" id="SSF57850">
    <property type="entry name" value="RING/U-box"/>
    <property type="match status" value="1"/>
</dbReference>
<keyword evidence="6" id="KW-1185">Reference proteome</keyword>
<sequence>MAEEDDVLVEVEAAQSVYGDDCLVIDNFPPHLQIQVKPRTADVTSQQFVEAVIGIRAGPQYPDEPPQINLIDSKGLDEERQKQLIASIKDRARQLSSCLMLVALCEEAMEMLTIMNHPDGDCPLCLCPLVPEGEEEKILPFMKLMSCFHCFHSECIIRWWSWLHKEKESEGSMDKSKGLEESKANCPVCRKIFQGKDLEHVLDLVGSHPPELGSQGNNTDKDDNLLHSDSEKIRRQKFEAILKIQEERNGIIEPRKDLVVLPGMYLPQPVTSAASAPTTGMTAREPTRTKSSSPRRHQRGRAVVKDSNSSGPSDPRGSDGHRTTALRKNKVQNARRQVKHWVKKDETTT</sequence>
<dbReference type="GO" id="GO:0061630">
    <property type="term" value="F:ubiquitin protein ligase activity"/>
    <property type="evidence" value="ECO:0007669"/>
    <property type="project" value="InterPro"/>
</dbReference>
<dbReference type="Gene3D" id="3.30.40.10">
    <property type="entry name" value="Zinc/RING finger domain, C3HC4 (zinc finger)"/>
    <property type="match status" value="1"/>
</dbReference>
<reference evidence="5 6" key="1">
    <citation type="journal article" date="2023" name="Hortic Res">
        <title>Pangenome of water caltrop reveals structural variations and asymmetric subgenome divergence after allopolyploidization.</title>
        <authorList>
            <person name="Zhang X."/>
            <person name="Chen Y."/>
            <person name="Wang L."/>
            <person name="Yuan Y."/>
            <person name="Fang M."/>
            <person name="Shi L."/>
            <person name="Lu R."/>
            <person name="Comes H.P."/>
            <person name="Ma Y."/>
            <person name="Chen Y."/>
            <person name="Huang G."/>
            <person name="Zhou Y."/>
            <person name="Zheng Z."/>
            <person name="Qiu Y."/>
        </authorList>
    </citation>
    <scope>NUCLEOTIDE SEQUENCE [LARGE SCALE GENOMIC DNA]</scope>
    <source>
        <strain evidence="5">F231</strain>
    </source>
</reference>
<dbReference type="InterPro" id="IPR001841">
    <property type="entry name" value="Znf_RING"/>
</dbReference>
<feature type="region of interest" description="Disordered" evidence="2">
    <location>
        <begin position="205"/>
        <end position="230"/>
    </location>
</feature>
<evidence type="ECO:0000313" key="6">
    <source>
        <dbReference type="Proteomes" id="UP001346149"/>
    </source>
</evidence>
<dbReference type="SMART" id="SM00591">
    <property type="entry name" value="RWD"/>
    <property type="match status" value="1"/>
</dbReference>
<feature type="compositionally biased region" description="Polar residues" evidence="2">
    <location>
        <begin position="269"/>
        <end position="281"/>
    </location>
</feature>
<feature type="compositionally biased region" description="Basic residues" evidence="2">
    <location>
        <begin position="293"/>
        <end position="302"/>
    </location>
</feature>
<feature type="compositionally biased region" description="Basic and acidic residues" evidence="2">
    <location>
        <begin position="219"/>
        <end position="230"/>
    </location>
</feature>
<dbReference type="InterPro" id="IPR016135">
    <property type="entry name" value="UBQ-conjugating_enzyme/RWD"/>
</dbReference>
<protein>
    <recommendedName>
        <fullName evidence="7">E3 ubiquitin-protein ligase RNF25</fullName>
    </recommendedName>
</protein>
<proteinExistence type="predicted"/>
<organism evidence="5 6">
    <name type="scientific">Trapa natans</name>
    <name type="common">Water chestnut</name>
    <dbReference type="NCBI Taxonomy" id="22666"/>
    <lineage>
        <taxon>Eukaryota</taxon>
        <taxon>Viridiplantae</taxon>
        <taxon>Streptophyta</taxon>
        <taxon>Embryophyta</taxon>
        <taxon>Tracheophyta</taxon>
        <taxon>Spermatophyta</taxon>
        <taxon>Magnoliopsida</taxon>
        <taxon>eudicotyledons</taxon>
        <taxon>Gunneridae</taxon>
        <taxon>Pentapetalae</taxon>
        <taxon>rosids</taxon>
        <taxon>malvids</taxon>
        <taxon>Myrtales</taxon>
        <taxon>Lythraceae</taxon>
        <taxon>Trapa</taxon>
    </lineage>
</organism>
<evidence type="ECO:0000313" key="5">
    <source>
        <dbReference type="EMBL" id="KAK4802523.1"/>
    </source>
</evidence>
<dbReference type="GO" id="GO:0005634">
    <property type="term" value="C:nucleus"/>
    <property type="evidence" value="ECO:0007669"/>
    <property type="project" value="TreeGrafter"/>
</dbReference>
<dbReference type="Pfam" id="PF05773">
    <property type="entry name" value="RWD"/>
    <property type="match status" value="1"/>
</dbReference>
<evidence type="ECO:0000259" key="3">
    <source>
        <dbReference type="PROSITE" id="PS50089"/>
    </source>
</evidence>
<dbReference type="PANTHER" id="PTHR13198">
    <property type="entry name" value="RING FINGER PROTEIN 25"/>
    <property type="match status" value="1"/>
</dbReference>
<dbReference type="FunFam" id="3.30.40.10:FF:000914">
    <property type="entry name" value="RWD domain-containing protein"/>
    <property type="match status" value="1"/>
</dbReference>
<dbReference type="InterPro" id="IPR039133">
    <property type="entry name" value="RNF25"/>
</dbReference>
<dbReference type="PROSITE" id="PS50089">
    <property type="entry name" value="ZF_RING_2"/>
    <property type="match status" value="1"/>
</dbReference>
<feature type="compositionally biased region" description="Low complexity" evidence="2">
    <location>
        <begin position="306"/>
        <end position="315"/>
    </location>
</feature>
<keyword evidence="1" id="KW-0863">Zinc-finger</keyword>
<evidence type="ECO:0000256" key="2">
    <source>
        <dbReference type="SAM" id="MobiDB-lite"/>
    </source>
</evidence>
<feature type="domain" description="RWD" evidence="4">
    <location>
        <begin position="9"/>
        <end position="115"/>
    </location>
</feature>
<keyword evidence="1" id="KW-0862">Zinc</keyword>
<accession>A0AAN7N1Z1</accession>
<dbReference type="InterPro" id="IPR006575">
    <property type="entry name" value="RWD_dom"/>
</dbReference>
<dbReference type="AlphaFoldDB" id="A0AAN7N1Z1"/>
<dbReference type="GO" id="GO:0016567">
    <property type="term" value="P:protein ubiquitination"/>
    <property type="evidence" value="ECO:0007669"/>
    <property type="project" value="TreeGrafter"/>
</dbReference>
<name>A0AAN7N1Z1_TRANT</name>
<dbReference type="GO" id="GO:0008270">
    <property type="term" value="F:zinc ion binding"/>
    <property type="evidence" value="ECO:0007669"/>
    <property type="project" value="UniProtKB-KW"/>
</dbReference>
<dbReference type="CDD" id="cd23818">
    <property type="entry name" value="RWD_RNF25"/>
    <property type="match status" value="1"/>
</dbReference>
<dbReference type="SUPFAM" id="SSF54495">
    <property type="entry name" value="UBC-like"/>
    <property type="match status" value="1"/>
</dbReference>
<dbReference type="InterPro" id="IPR013083">
    <property type="entry name" value="Znf_RING/FYVE/PHD"/>
</dbReference>
<dbReference type="PROSITE" id="PS50908">
    <property type="entry name" value="RWD"/>
    <property type="match status" value="1"/>
</dbReference>
<feature type="domain" description="RING-type" evidence="3">
    <location>
        <begin position="122"/>
        <end position="190"/>
    </location>
</feature>